<dbReference type="InterPro" id="IPR026180">
    <property type="entry name" value="NSL1"/>
</dbReference>
<organism evidence="2 3">
    <name type="scientific">Cirrhinus mrigala</name>
    <name type="common">Mrigala</name>
    <dbReference type="NCBI Taxonomy" id="683832"/>
    <lineage>
        <taxon>Eukaryota</taxon>
        <taxon>Metazoa</taxon>
        <taxon>Chordata</taxon>
        <taxon>Craniata</taxon>
        <taxon>Vertebrata</taxon>
        <taxon>Euteleostomi</taxon>
        <taxon>Actinopterygii</taxon>
        <taxon>Neopterygii</taxon>
        <taxon>Teleostei</taxon>
        <taxon>Ostariophysi</taxon>
        <taxon>Cypriniformes</taxon>
        <taxon>Cyprinidae</taxon>
        <taxon>Labeoninae</taxon>
        <taxon>Labeonini</taxon>
        <taxon>Cirrhinus</taxon>
    </lineage>
</organism>
<evidence type="ECO:0000313" key="2">
    <source>
        <dbReference type="EMBL" id="KAL0184660.1"/>
    </source>
</evidence>
<dbReference type="PANTHER" id="PTHR22443:SF16">
    <property type="entry name" value="KAT8 REGULATORY NSL COMPLEX SUBUNIT 1-LIKE PROTEIN"/>
    <property type="match status" value="1"/>
</dbReference>
<reference evidence="2 3" key="1">
    <citation type="submission" date="2024-05" db="EMBL/GenBank/DDBJ databases">
        <title>Genome sequencing and assembly of Indian major carp, Cirrhinus mrigala (Hamilton, 1822).</title>
        <authorList>
            <person name="Mohindra V."/>
            <person name="Chowdhury L.M."/>
            <person name="Lal K."/>
            <person name="Jena J.K."/>
        </authorList>
    </citation>
    <scope>NUCLEOTIDE SEQUENCE [LARGE SCALE GENOMIC DNA]</scope>
    <source>
        <strain evidence="2">CM1030</strain>
        <tissue evidence="2">Blood</tissue>
    </source>
</reference>
<sequence length="70" mass="7733">MQEVEQALIRNLQYPQAHKQPLKSRDLQNLAHSGHAVLHGVLEALDSDATVSSSDEEWDHDNAKGTSVES</sequence>
<accession>A0ABD0QFN9</accession>
<feature type="region of interest" description="Disordered" evidence="1">
    <location>
        <begin position="48"/>
        <end position="70"/>
    </location>
</feature>
<dbReference type="PANTHER" id="PTHR22443">
    <property type="entry name" value="NON-SPECIFIC LETHAL 1, ISOFORM M"/>
    <property type="match status" value="1"/>
</dbReference>
<keyword evidence="3" id="KW-1185">Reference proteome</keyword>
<proteinExistence type="predicted"/>
<dbReference type="AlphaFoldDB" id="A0ABD0QFN9"/>
<comment type="caution">
    <text evidence="2">The sequence shown here is derived from an EMBL/GenBank/DDBJ whole genome shotgun (WGS) entry which is preliminary data.</text>
</comment>
<name>A0ABD0QFN9_CIRMR</name>
<gene>
    <name evidence="2" type="ORF">M9458_020356</name>
</gene>
<dbReference type="Proteomes" id="UP001529510">
    <property type="component" value="Unassembled WGS sequence"/>
</dbReference>
<evidence type="ECO:0000256" key="1">
    <source>
        <dbReference type="SAM" id="MobiDB-lite"/>
    </source>
</evidence>
<feature type="non-terminal residue" evidence="2">
    <location>
        <position position="70"/>
    </location>
</feature>
<protein>
    <submittedName>
        <fullName evidence="2">Uncharacterized protein</fullName>
    </submittedName>
</protein>
<dbReference type="EMBL" id="JAMKFB020000009">
    <property type="protein sequence ID" value="KAL0184660.1"/>
    <property type="molecule type" value="Genomic_DNA"/>
</dbReference>
<evidence type="ECO:0000313" key="3">
    <source>
        <dbReference type="Proteomes" id="UP001529510"/>
    </source>
</evidence>